<reference evidence="3" key="2">
    <citation type="submission" date="2016-01" db="EMBL/GenBank/DDBJ databases">
        <title>Draft Genome Sequence of Paenibacillus amylolyticus Heshi-A3 that Was Isolated from Fermented Rice Bran with Aging Salted Mackerel, Which Was Named Heshiko as Traditional Fermented Seafood in Japan.</title>
        <authorList>
            <person name="Akuzawa S."/>
            <person name="Nakagawa J."/>
            <person name="Kanekatsu T."/>
            <person name="Kubota E."/>
            <person name="Ohtake R."/>
            <person name="Suzuki T."/>
            <person name="Kanesaki Y."/>
        </authorList>
    </citation>
    <scope>NUCLEOTIDE SEQUENCE [LARGE SCALE GENOMIC DNA]</scope>
    <source>
        <strain evidence="3">Heshi-A3</strain>
    </source>
</reference>
<feature type="compositionally biased region" description="Polar residues" evidence="1">
    <location>
        <begin position="54"/>
        <end position="63"/>
    </location>
</feature>
<accession>A0A100VLA4</accession>
<dbReference type="EMBL" id="BCNV01000001">
    <property type="protein sequence ID" value="GAS81831.1"/>
    <property type="molecule type" value="Genomic_DNA"/>
</dbReference>
<name>A0A100VLA4_PAEAM</name>
<evidence type="ECO:0000313" key="3">
    <source>
        <dbReference type="Proteomes" id="UP000069697"/>
    </source>
</evidence>
<dbReference type="RefSeq" id="WP_062834480.1">
    <property type="nucleotide sequence ID" value="NZ_BCNV01000001.1"/>
</dbReference>
<feature type="compositionally biased region" description="Low complexity" evidence="1">
    <location>
        <begin position="94"/>
        <end position="108"/>
    </location>
</feature>
<feature type="compositionally biased region" description="Basic residues" evidence="1">
    <location>
        <begin position="80"/>
        <end position="93"/>
    </location>
</feature>
<feature type="region of interest" description="Disordered" evidence="1">
    <location>
        <begin position="54"/>
        <end position="108"/>
    </location>
</feature>
<evidence type="ECO:0000313" key="2">
    <source>
        <dbReference type="EMBL" id="GAS81831.1"/>
    </source>
</evidence>
<evidence type="ECO:0000256" key="1">
    <source>
        <dbReference type="SAM" id="MobiDB-lite"/>
    </source>
</evidence>
<sequence length="193" mass="20268">MAKTNEIHVRVKRLKDHPVCVTLHNGETYVGYISGVNSEGVVLTGGGKLTQAAITAPSSGGSTHKTKPKAGATRKTVSSRNRKRANSIRKSQVRSRSMSRSTSRPAQVSSFMPMLGSLLGGFGGVGGAGSIGGMLGGGMRLFGMIQRFTPVVKMGYGMIKQIQPFMGAVQGLMAPQSQAAQAETEDEEEAQQG</sequence>
<dbReference type="AlphaFoldDB" id="A0A100VLA4"/>
<dbReference type="Proteomes" id="UP000069697">
    <property type="component" value="Unassembled WGS sequence"/>
</dbReference>
<proteinExistence type="predicted"/>
<gene>
    <name evidence="2" type="ORF">PAHA3_1905</name>
</gene>
<comment type="caution">
    <text evidence="2">The sequence shown here is derived from an EMBL/GenBank/DDBJ whole genome shotgun (WGS) entry which is preliminary data.</text>
</comment>
<reference evidence="2 3" key="1">
    <citation type="journal article" date="2016" name="Genome Announc.">
        <title>Draft Genome Sequence of Paenibacillus amylolyticus Heshi-A3, Isolated from Fermented Rice Bran in a Japanese Fermented Seafood Dish.</title>
        <authorList>
            <person name="Akuzawa S."/>
            <person name="Nagaoka J."/>
            <person name="Kanekatsu M."/>
            <person name="Kubota E."/>
            <person name="Ohtake R."/>
            <person name="Suzuki T."/>
            <person name="Kanesaki Y."/>
        </authorList>
    </citation>
    <scope>NUCLEOTIDE SEQUENCE [LARGE SCALE GENOMIC DNA]</scope>
    <source>
        <strain evidence="2 3">Heshi-A3</strain>
    </source>
</reference>
<protein>
    <submittedName>
        <fullName evidence="2">Uncharacterized protein</fullName>
    </submittedName>
</protein>
<organism evidence="2 3">
    <name type="scientific">Paenibacillus amylolyticus</name>
    <dbReference type="NCBI Taxonomy" id="1451"/>
    <lineage>
        <taxon>Bacteria</taxon>
        <taxon>Bacillati</taxon>
        <taxon>Bacillota</taxon>
        <taxon>Bacilli</taxon>
        <taxon>Bacillales</taxon>
        <taxon>Paenibacillaceae</taxon>
        <taxon>Paenibacillus</taxon>
    </lineage>
</organism>